<organism evidence="1 2">
    <name type="scientific">Raineyella fluvialis</name>
    <dbReference type="NCBI Taxonomy" id="2662261"/>
    <lineage>
        <taxon>Bacteria</taxon>
        <taxon>Bacillati</taxon>
        <taxon>Actinomycetota</taxon>
        <taxon>Actinomycetes</taxon>
        <taxon>Propionibacteriales</taxon>
        <taxon>Propionibacteriaceae</taxon>
        <taxon>Raineyella</taxon>
    </lineage>
</organism>
<keyword evidence="1" id="KW-0560">Oxidoreductase</keyword>
<dbReference type="InterPro" id="IPR013785">
    <property type="entry name" value="Aldolase_TIM"/>
</dbReference>
<dbReference type="EMBL" id="CP045725">
    <property type="protein sequence ID" value="QGF25031.1"/>
    <property type="molecule type" value="Genomic_DNA"/>
</dbReference>
<dbReference type="Proteomes" id="UP000386847">
    <property type="component" value="Chromosome"/>
</dbReference>
<dbReference type="PANTHER" id="PTHR32332">
    <property type="entry name" value="2-NITROPROPANE DIOXYGENASE"/>
    <property type="match status" value="1"/>
</dbReference>
<evidence type="ECO:0000313" key="1">
    <source>
        <dbReference type="EMBL" id="QGF25031.1"/>
    </source>
</evidence>
<proteinExistence type="predicted"/>
<protein>
    <submittedName>
        <fullName evidence="1">Nitronate monooxygenase</fullName>
    </submittedName>
</protein>
<keyword evidence="2" id="KW-1185">Reference proteome</keyword>
<dbReference type="GO" id="GO:0004497">
    <property type="term" value="F:monooxygenase activity"/>
    <property type="evidence" value="ECO:0007669"/>
    <property type="project" value="UniProtKB-KW"/>
</dbReference>
<dbReference type="PANTHER" id="PTHR32332:SF33">
    <property type="entry name" value="NITRONATE MONOOXYGENASE DOMAIN-CONTAINING PROTEIN"/>
    <property type="match status" value="1"/>
</dbReference>
<accession>A0A5Q2FF43</accession>
<name>A0A5Q2FF43_9ACTN</name>
<dbReference type="SUPFAM" id="SSF51412">
    <property type="entry name" value="Inosine monophosphate dehydrogenase (IMPDH)"/>
    <property type="match status" value="1"/>
</dbReference>
<gene>
    <name evidence="1" type="ORF">Rai3103_01890</name>
</gene>
<reference evidence="1 2" key="1">
    <citation type="submission" date="2019-10" db="EMBL/GenBank/DDBJ databases">
        <title>Genomic analysis of Raineyella sp. CBA3103.</title>
        <authorList>
            <person name="Roh S.W."/>
        </authorList>
    </citation>
    <scope>NUCLEOTIDE SEQUENCE [LARGE SCALE GENOMIC DNA]</scope>
    <source>
        <strain evidence="1 2">CBA3103</strain>
    </source>
</reference>
<keyword evidence="1" id="KW-0503">Monooxygenase</keyword>
<dbReference type="Gene3D" id="3.20.20.70">
    <property type="entry name" value="Aldolase class I"/>
    <property type="match status" value="1"/>
</dbReference>
<dbReference type="KEGG" id="rain:Rai3103_01890"/>
<dbReference type="Pfam" id="PF03060">
    <property type="entry name" value="NMO"/>
    <property type="match status" value="1"/>
</dbReference>
<evidence type="ECO:0000313" key="2">
    <source>
        <dbReference type="Proteomes" id="UP000386847"/>
    </source>
</evidence>
<dbReference type="AlphaFoldDB" id="A0A5Q2FF43"/>
<sequence>MGIAVSSWRLAREVSRRGHLGVVSGTALDGVLARRLQDGDPGGHLRRALEAFPSPAMAQRVLDRYFLEGGRPEGRPYRPHSRLTISPSREAIELSLVGNFAEVWLAKEGHDGLVGINLLEKVQTATASATLGAMLAGVDYVLMGAGVPRETPRLLNDFAAGRAGHLTIEVTGATRVHRASLDPVTYLGDDLPPLKRPACLAIVSLHVLASYLARDEEIRPDGFVVEGPRAGGHSAPPRGRMSLDALGDPVYGAKDEADLAKVAQTGLPFWLAGGCSTPERVAEALAVGAAGVQVGSLFALAAESGLRPDLRQQLLDDLADDTLSVRNDPLASPTGFPFKVAPVEGTLSQPDVYGARERICDLGYLRVPAERPDGSVVYRCPADRVDMYVKKGGQEGDTVGRKCLCNALFADVGLGQLRKDGYAEPAAVTLGQDLEGAKVLQRLHPDGWTTGEALDWLLTGVGGASGDR</sequence>